<dbReference type="GO" id="GO:0005576">
    <property type="term" value="C:extracellular region"/>
    <property type="evidence" value="ECO:0007669"/>
    <property type="project" value="UniProtKB-SubCell"/>
</dbReference>
<dbReference type="Proteomes" id="UP000467700">
    <property type="component" value="Unassembled WGS sequence"/>
</dbReference>
<comment type="caution">
    <text evidence="6">The sequence shown here is derived from an EMBL/GenBank/DDBJ whole genome shotgun (WGS) entry which is preliminary data.</text>
</comment>
<gene>
    <name evidence="6" type="ORF">AAE3_LOCUS509</name>
</gene>
<comment type="subcellular location">
    <subcellularLocation>
        <location evidence="1">Secreted</location>
    </subcellularLocation>
</comment>
<evidence type="ECO:0000313" key="7">
    <source>
        <dbReference type="Proteomes" id="UP000467700"/>
    </source>
</evidence>
<feature type="domain" description="CFEM" evidence="5">
    <location>
        <begin position="95"/>
        <end position="153"/>
    </location>
</feature>
<name>A0A8S0W0T5_CYCAE</name>
<keyword evidence="4" id="KW-1015">Disulfide bond</keyword>
<proteinExistence type="predicted"/>
<dbReference type="Pfam" id="PF05730">
    <property type="entry name" value="CFEM"/>
    <property type="match status" value="1"/>
</dbReference>
<evidence type="ECO:0000256" key="3">
    <source>
        <dbReference type="ARBA" id="ARBA00022729"/>
    </source>
</evidence>
<dbReference type="AlphaFoldDB" id="A0A8S0W0T5"/>
<evidence type="ECO:0000259" key="5">
    <source>
        <dbReference type="Pfam" id="PF05730"/>
    </source>
</evidence>
<evidence type="ECO:0000256" key="4">
    <source>
        <dbReference type="ARBA" id="ARBA00023157"/>
    </source>
</evidence>
<dbReference type="EMBL" id="CACVBS010000001">
    <property type="protein sequence ID" value="CAA7257501.1"/>
    <property type="molecule type" value="Genomic_DNA"/>
</dbReference>
<evidence type="ECO:0000313" key="6">
    <source>
        <dbReference type="EMBL" id="CAA7257501.1"/>
    </source>
</evidence>
<accession>A0A8S0W0T5</accession>
<reference evidence="6 7" key="1">
    <citation type="submission" date="2020-01" db="EMBL/GenBank/DDBJ databases">
        <authorList>
            <person name="Gupta K D."/>
        </authorList>
    </citation>
    <scope>NUCLEOTIDE SEQUENCE [LARGE SCALE GENOMIC DNA]</scope>
</reference>
<keyword evidence="2" id="KW-0964">Secreted</keyword>
<sequence>MAIIRSFRAVSYLYHQFTEPFLNTVLPARHIGLRGRPLLNRSRGIESINSTTQPIFLSRHSSMRFSIVALVIGAAATASSAAAVDAVVESRGDYNWPKCAARCWPPNPFKYQCAPFDYGCLCRKHDKWSYDLKYCFKKYCNDYDYKQSGKGVGYYCKNYGYTGWN</sequence>
<evidence type="ECO:0000256" key="2">
    <source>
        <dbReference type="ARBA" id="ARBA00022525"/>
    </source>
</evidence>
<keyword evidence="3" id="KW-0732">Signal</keyword>
<evidence type="ECO:0000256" key="1">
    <source>
        <dbReference type="ARBA" id="ARBA00004613"/>
    </source>
</evidence>
<organism evidence="6 7">
    <name type="scientific">Cyclocybe aegerita</name>
    <name type="common">Black poplar mushroom</name>
    <name type="synonym">Agrocybe aegerita</name>
    <dbReference type="NCBI Taxonomy" id="1973307"/>
    <lineage>
        <taxon>Eukaryota</taxon>
        <taxon>Fungi</taxon>
        <taxon>Dikarya</taxon>
        <taxon>Basidiomycota</taxon>
        <taxon>Agaricomycotina</taxon>
        <taxon>Agaricomycetes</taxon>
        <taxon>Agaricomycetidae</taxon>
        <taxon>Agaricales</taxon>
        <taxon>Agaricineae</taxon>
        <taxon>Bolbitiaceae</taxon>
        <taxon>Cyclocybe</taxon>
    </lineage>
</organism>
<keyword evidence="7" id="KW-1185">Reference proteome</keyword>
<dbReference type="InterPro" id="IPR008427">
    <property type="entry name" value="Extracellular_membr_CFEM_dom"/>
</dbReference>
<protein>
    <recommendedName>
        <fullName evidence="5">CFEM domain-containing protein</fullName>
    </recommendedName>
</protein>